<evidence type="ECO:0000313" key="7">
    <source>
        <dbReference type="Proteomes" id="UP001302349"/>
    </source>
</evidence>
<evidence type="ECO:0000256" key="2">
    <source>
        <dbReference type="ARBA" id="ARBA00022649"/>
    </source>
</evidence>
<keyword evidence="1" id="KW-0597">Phosphoprotein</keyword>
<accession>A0ABZ0IJZ1</accession>
<reference evidence="6 7" key="1">
    <citation type="journal article" date="2023" name="Microbiol. Resour. Announc.">
        <title>Complete Genome Sequence of Imperialibacter roseus strain P4T.</title>
        <authorList>
            <person name="Tizabi D.R."/>
            <person name="Bachvaroff T."/>
            <person name="Hill R.T."/>
        </authorList>
    </citation>
    <scope>NUCLEOTIDE SEQUENCE [LARGE SCALE GENOMIC DNA]</scope>
    <source>
        <strain evidence="6 7">P4T</strain>
    </source>
</reference>
<organism evidence="6 7">
    <name type="scientific">Imperialibacter roseus</name>
    <dbReference type="NCBI Taxonomy" id="1324217"/>
    <lineage>
        <taxon>Bacteria</taxon>
        <taxon>Pseudomonadati</taxon>
        <taxon>Bacteroidota</taxon>
        <taxon>Cytophagia</taxon>
        <taxon>Cytophagales</taxon>
        <taxon>Flammeovirgaceae</taxon>
        <taxon>Imperialibacter</taxon>
    </lineage>
</organism>
<proteinExistence type="predicted"/>
<keyword evidence="7" id="KW-1185">Reference proteome</keyword>
<evidence type="ECO:0000256" key="5">
    <source>
        <dbReference type="ARBA" id="ARBA00022801"/>
    </source>
</evidence>
<dbReference type="Pfam" id="PF01934">
    <property type="entry name" value="HepT-like"/>
    <property type="match status" value="1"/>
</dbReference>
<protein>
    <submittedName>
        <fullName evidence="6">HepT-like ribonuclease domain-containing protein</fullName>
    </submittedName>
</protein>
<dbReference type="Proteomes" id="UP001302349">
    <property type="component" value="Chromosome"/>
</dbReference>
<dbReference type="PANTHER" id="PTHR34139">
    <property type="entry name" value="UPF0331 PROTEIN MJ0127"/>
    <property type="match status" value="1"/>
</dbReference>
<keyword evidence="2" id="KW-1277">Toxin-antitoxin system</keyword>
<evidence type="ECO:0000256" key="3">
    <source>
        <dbReference type="ARBA" id="ARBA00022722"/>
    </source>
</evidence>
<keyword evidence="5" id="KW-0378">Hydrolase</keyword>
<evidence type="ECO:0000256" key="4">
    <source>
        <dbReference type="ARBA" id="ARBA00022741"/>
    </source>
</evidence>
<name>A0ABZ0IJZ1_9BACT</name>
<keyword evidence="4" id="KW-0547">Nucleotide-binding</keyword>
<evidence type="ECO:0000313" key="6">
    <source>
        <dbReference type="EMBL" id="WOK04640.1"/>
    </source>
</evidence>
<dbReference type="InterPro" id="IPR008201">
    <property type="entry name" value="HepT-like"/>
</dbReference>
<evidence type="ECO:0000256" key="1">
    <source>
        <dbReference type="ARBA" id="ARBA00022553"/>
    </source>
</evidence>
<dbReference type="PANTHER" id="PTHR34139:SF1">
    <property type="entry name" value="RNASE MJ1380-RELATED"/>
    <property type="match status" value="1"/>
</dbReference>
<dbReference type="EMBL" id="CP136051">
    <property type="protein sequence ID" value="WOK04640.1"/>
    <property type="molecule type" value="Genomic_DNA"/>
</dbReference>
<sequence length="114" mass="13279">MTEKSKKYLLDILNSIALVEEFVKECKSFDIYIQDSKTKSAVERQLGIIGEAVNLYQKSAPNYPLENNSKIITFRNWLIHAYDAIDNTTVWAVIQIHLPILKEEIRIRLREVNN</sequence>
<keyword evidence="3" id="KW-0540">Nuclease</keyword>
<dbReference type="InterPro" id="IPR051813">
    <property type="entry name" value="HepT_RNase_toxin"/>
</dbReference>
<dbReference type="RefSeq" id="WP_317487441.1">
    <property type="nucleotide sequence ID" value="NZ_CP136051.1"/>
</dbReference>
<gene>
    <name evidence="6" type="ORF">RT717_16290</name>
</gene>